<name>A0A2K9NW65_BACTC</name>
<dbReference type="PRINTS" id="PR00385">
    <property type="entry name" value="P450"/>
</dbReference>
<dbReference type="InterPro" id="IPR050196">
    <property type="entry name" value="Cytochrome_P450_Monoox"/>
</dbReference>
<dbReference type="InterPro" id="IPR002401">
    <property type="entry name" value="Cyt_P450_E_grp-I"/>
</dbReference>
<evidence type="ECO:0000256" key="7">
    <source>
        <dbReference type="PIRSR" id="PIRSR602401-1"/>
    </source>
</evidence>
<reference evidence="8 9" key="1">
    <citation type="submission" date="2018-01" db="EMBL/GenBank/DDBJ databases">
        <title>Complete genome sequence of Bacteriovorax stolpii DSM12778.</title>
        <authorList>
            <person name="Tang B."/>
            <person name="Chang J."/>
        </authorList>
    </citation>
    <scope>NUCLEOTIDE SEQUENCE [LARGE SCALE GENOMIC DNA]</scope>
    <source>
        <strain evidence="8 9">DSM 12778</strain>
    </source>
</reference>
<dbReference type="RefSeq" id="WP_102245037.1">
    <property type="nucleotide sequence ID" value="NZ_CP025704.1"/>
</dbReference>
<gene>
    <name evidence="8" type="ORF">C0V70_16855</name>
</gene>
<keyword evidence="9" id="KW-1185">Reference proteome</keyword>
<evidence type="ECO:0000256" key="1">
    <source>
        <dbReference type="ARBA" id="ARBA00010617"/>
    </source>
</evidence>
<keyword evidence="3 7" id="KW-0479">Metal-binding</keyword>
<dbReference type="AlphaFoldDB" id="A0A2K9NW65"/>
<dbReference type="PRINTS" id="PR00463">
    <property type="entry name" value="EP450I"/>
</dbReference>
<organism evidence="8 9">
    <name type="scientific">Bacteriovorax stolpii</name>
    <name type="common">Bdellovibrio stolpii</name>
    <dbReference type="NCBI Taxonomy" id="960"/>
    <lineage>
        <taxon>Bacteria</taxon>
        <taxon>Pseudomonadati</taxon>
        <taxon>Bdellovibrionota</taxon>
        <taxon>Bacteriovoracia</taxon>
        <taxon>Bacteriovoracales</taxon>
        <taxon>Bacteriovoracaceae</taxon>
        <taxon>Bacteriovorax</taxon>
    </lineage>
</organism>
<protein>
    <submittedName>
        <fullName evidence="8">Uncharacterized protein</fullName>
    </submittedName>
</protein>
<dbReference type="Pfam" id="PF00067">
    <property type="entry name" value="p450"/>
    <property type="match status" value="1"/>
</dbReference>
<keyword evidence="6" id="KW-0503">Monooxygenase</keyword>
<keyword evidence="2 7" id="KW-0349">Heme</keyword>
<dbReference type="GO" id="GO:0016705">
    <property type="term" value="F:oxidoreductase activity, acting on paired donors, with incorporation or reduction of molecular oxygen"/>
    <property type="evidence" value="ECO:0007669"/>
    <property type="project" value="InterPro"/>
</dbReference>
<evidence type="ECO:0000256" key="4">
    <source>
        <dbReference type="ARBA" id="ARBA00023002"/>
    </source>
</evidence>
<dbReference type="EMBL" id="CP025704">
    <property type="protein sequence ID" value="AUN99746.1"/>
    <property type="molecule type" value="Genomic_DNA"/>
</dbReference>
<evidence type="ECO:0000256" key="6">
    <source>
        <dbReference type="ARBA" id="ARBA00023033"/>
    </source>
</evidence>
<comment type="cofactor">
    <cofactor evidence="7">
        <name>heme</name>
        <dbReference type="ChEBI" id="CHEBI:30413"/>
    </cofactor>
</comment>
<dbReference type="SUPFAM" id="SSF48264">
    <property type="entry name" value="Cytochrome P450"/>
    <property type="match status" value="1"/>
</dbReference>
<comment type="similarity">
    <text evidence="1">Belongs to the cytochrome P450 family.</text>
</comment>
<dbReference type="Proteomes" id="UP000235584">
    <property type="component" value="Chromosome"/>
</dbReference>
<evidence type="ECO:0000313" key="8">
    <source>
        <dbReference type="EMBL" id="AUN99746.1"/>
    </source>
</evidence>
<sequence>MANPNKRSALTKATNFVNLDHIPGPRGLYYLNYVRHFQRNILQAFKRVNSEYGPIGSFPWPMNSIIIYSPEFSKSVLVENSKSYIKGEQIEELRAVVGNGLATNNNHESWLKSRALLAREFNNKSVDGFVESFKEISIAHFDQWPDSSFSLDLCEEMKLLTFKIACQTLLGSKLSHQDAKDVNAAVHYTSIVTYKRIFQIFPIPYWVPTLTNLKFNRHYKNLDRIVKKLITEEQKNSKKDTNNSRPSVLQKLVHAKDDETNFSFSDEELRDEVLTMMLAGHETSAHTLTWIFGLLAKHKDIQEELYQEIMKSENVHPQNYMEEIKILRCVIFESMRLYPAFPVLSRKTAADVKLGKFDIPKNTNVVIPIYVMQRNSEYWENPSEFRPERFLNEANEKSYAFLPYSRGPRRCIAELFANTEMAIIVVLMLKRFSLSLKASELPEEEAFVSLKPTGGMLIEFSWR</sequence>
<feature type="binding site" description="axial binding residue" evidence="7">
    <location>
        <position position="411"/>
    </location>
    <ligand>
        <name>heme</name>
        <dbReference type="ChEBI" id="CHEBI:30413"/>
    </ligand>
    <ligandPart>
        <name>Fe</name>
        <dbReference type="ChEBI" id="CHEBI:18248"/>
    </ligandPart>
</feature>
<keyword evidence="5 7" id="KW-0408">Iron</keyword>
<dbReference type="KEGG" id="bsto:C0V70_16855"/>
<dbReference type="InterPro" id="IPR001128">
    <property type="entry name" value="Cyt_P450"/>
</dbReference>
<accession>A0A2K9NW65</accession>
<dbReference type="GO" id="GO:0004497">
    <property type="term" value="F:monooxygenase activity"/>
    <property type="evidence" value="ECO:0007669"/>
    <property type="project" value="UniProtKB-KW"/>
</dbReference>
<evidence type="ECO:0000313" key="9">
    <source>
        <dbReference type="Proteomes" id="UP000235584"/>
    </source>
</evidence>
<dbReference type="InterPro" id="IPR036396">
    <property type="entry name" value="Cyt_P450_sf"/>
</dbReference>
<dbReference type="PANTHER" id="PTHR24291:SF50">
    <property type="entry name" value="BIFUNCTIONAL ALBAFLAVENONE MONOOXYGENASE_TERPENE SYNTHASE"/>
    <property type="match status" value="1"/>
</dbReference>
<dbReference type="PANTHER" id="PTHR24291">
    <property type="entry name" value="CYTOCHROME P450 FAMILY 4"/>
    <property type="match status" value="1"/>
</dbReference>
<dbReference type="Gene3D" id="1.10.630.10">
    <property type="entry name" value="Cytochrome P450"/>
    <property type="match status" value="1"/>
</dbReference>
<evidence type="ECO:0000256" key="5">
    <source>
        <dbReference type="ARBA" id="ARBA00023004"/>
    </source>
</evidence>
<dbReference type="GO" id="GO:0020037">
    <property type="term" value="F:heme binding"/>
    <property type="evidence" value="ECO:0007669"/>
    <property type="project" value="InterPro"/>
</dbReference>
<proteinExistence type="inferred from homology"/>
<evidence type="ECO:0000256" key="2">
    <source>
        <dbReference type="ARBA" id="ARBA00022617"/>
    </source>
</evidence>
<keyword evidence="4" id="KW-0560">Oxidoreductase</keyword>
<dbReference type="GO" id="GO:0005506">
    <property type="term" value="F:iron ion binding"/>
    <property type="evidence" value="ECO:0007669"/>
    <property type="project" value="InterPro"/>
</dbReference>
<evidence type="ECO:0000256" key="3">
    <source>
        <dbReference type="ARBA" id="ARBA00022723"/>
    </source>
</evidence>